<protein>
    <recommendedName>
        <fullName evidence="4">RNA polymerase-associated protein LEO1</fullName>
    </recommendedName>
</protein>
<dbReference type="Proteomes" id="UP000250235">
    <property type="component" value="Unassembled WGS sequence"/>
</dbReference>
<dbReference type="PANTHER" id="PTHR23146:SF0">
    <property type="entry name" value="RNA POLYMERASE-ASSOCIATED PROTEIN LEO1"/>
    <property type="match status" value="1"/>
</dbReference>
<evidence type="ECO:0008006" key="4">
    <source>
        <dbReference type="Google" id="ProtNLM"/>
    </source>
</evidence>
<dbReference type="Pfam" id="PF04004">
    <property type="entry name" value="Leo1"/>
    <property type="match status" value="1"/>
</dbReference>
<dbReference type="GO" id="GO:0032968">
    <property type="term" value="P:positive regulation of transcription elongation by RNA polymerase II"/>
    <property type="evidence" value="ECO:0007669"/>
    <property type="project" value="TreeGrafter"/>
</dbReference>
<dbReference type="OrthoDB" id="905628at2759"/>
<dbReference type="GO" id="GO:1990269">
    <property type="term" value="F:RNA polymerase II C-terminal domain phosphoserine binding"/>
    <property type="evidence" value="ECO:0007669"/>
    <property type="project" value="TreeGrafter"/>
</dbReference>
<evidence type="ECO:0000313" key="3">
    <source>
        <dbReference type="Proteomes" id="UP000250235"/>
    </source>
</evidence>
<gene>
    <name evidence="2" type="ORF">F511_02860</name>
</gene>
<feature type="compositionally biased region" description="Basic and acidic residues" evidence="1">
    <location>
        <begin position="80"/>
        <end position="98"/>
    </location>
</feature>
<evidence type="ECO:0000313" key="2">
    <source>
        <dbReference type="EMBL" id="KZV21702.1"/>
    </source>
</evidence>
<keyword evidence="3" id="KW-1185">Reference proteome</keyword>
<dbReference type="EMBL" id="KV014877">
    <property type="protein sequence ID" value="KZV21702.1"/>
    <property type="molecule type" value="Genomic_DNA"/>
</dbReference>
<name>A0A2Z7AR72_9LAMI</name>
<dbReference type="AlphaFoldDB" id="A0A2Z7AR72"/>
<feature type="region of interest" description="Disordered" evidence="1">
    <location>
        <begin position="393"/>
        <end position="450"/>
    </location>
</feature>
<feature type="compositionally biased region" description="Acidic residues" evidence="1">
    <location>
        <begin position="428"/>
        <end position="442"/>
    </location>
</feature>
<dbReference type="InterPro" id="IPR007149">
    <property type="entry name" value="Leo1"/>
</dbReference>
<reference evidence="2 3" key="1">
    <citation type="journal article" date="2015" name="Proc. Natl. Acad. Sci. U.S.A.">
        <title>The resurrection genome of Boea hygrometrica: A blueprint for survival of dehydration.</title>
        <authorList>
            <person name="Xiao L."/>
            <person name="Yang G."/>
            <person name="Zhang L."/>
            <person name="Yang X."/>
            <person name="Zhao S."/>
            <person name="Ji Z."/>
            <person name="Zhou Q."/>
            <person name="Hu M."/>
            <person name="Wang Y."/>
            <person name="Chen M."/>
            <person name="Xu Y."/>
            <person name="Jin H."/>
            <person name="Xiao X."/>
            <person name="Hu G."/>
            <person name="Bao F."/>
            <person name="Hu Y."/>
            <person name="Wan P."/>
            <person name="Li L."/>
            <person name="Deng X."/>
            <person name="Kuang T."/>
            <person name="Xiang C."/>
            <person name="Zhu J.K."/>
            <person name="Oliver M.J."/>
            <person name="He Y."/>
        </authorList>
    </citation>
    <scope>NUCLEOTIDE SEQUENCE [LARGE SCALE GENOMIC DNA]</scope>
    <source>
        <strain evidence="3">cv. XS01</strain>
    </source>
</reference>
<evidence type="ECO:0000256" key="1">
    <source>
        <dbReference type="SAM" id="MobiDB-lite"/>
    </source>
</evidence>
<accession>A0A2Z7AR72</accession>
<dbReference type="PANTHER" id="PTHR23146">
    <property type="entry name" value="LEO1 PROTEIN"/>
    <property type="match status" value="1"/>
</dbReference>
<proteinExistence type="predicted"/>
<dbReference type="GO" id="GO:0006368">
    <property type="term" value="P:transcription elongation by RNA polymerase II"/>
    <property type="evidence" value="ECO:0007669"/>
    <property type="project" value="InterPro"/>
</dbReference>
<feature type="region of interest" description="Disordered" evidence="1">
    <location>
        <begin position="1"/>
        <end position="98"/>
    </location>
</feature>
<sequence>MPHMGTLAHDHEKNWGSNPENEHQAKSQGEAELPSESLLGHGQGKSSRSPGNEKDADPAVLSASAIRDVFGDTDSDEKAEDGGHDQSDKVENRSPVDKKCYANVAPDENATYECQTDHAESKLKDKYIDAAETLPLVFEIPSSPRSSSSASYKMATFNISNIIGVDPKPFDPSTYVEENYYVTDTSGSKRHLPSANIIRWRQVTGPDGNISLESNARFVTWSDGSLQLLIGDECFDVSEQAVEDIQSHLFVKLKHEKGIYQAQGRISRKMRFMPSSLSSNSHRVLTAVVNSRNEKVGKVKQYVADVDPEFLAEEQMRVEKQIMKADKQLKGKKKKTAKKYKAKGHKGKGLACEYLEDAINKNQYEPELSDALNHFEFEQEKEAAAEKRLLIAKKGPNDPLREKPELKDGLKGGKVQGSSMLHGMIQEVQEEHEESFEDSEDDASVRTESL</sequence>
<dbReference type="GO" id="GO:0016593">
    <property type="term" value="C:Cdc73/Paf1 complex"/>
    <property type="evidence" value="ECO:0007669"/>
    <property type="project" value="InterPro"/>
</dbReference>
<feature type="compositionally biased region" description="Basic and acidic residues" evidence="1">
    <location>
        <begin position="393"/>
        <end position="411"/>
    </location>
</feature>
<organism evidence="2 3">
    <name type="scientific">Dorcoceras hygrometricum</name>
    <dbReference type="NCBI Taxonomy" id="472368"/>
    <lineage>
        <taxon>Eukaryota</taxon>
        <taxon>Viridiplantae</taxon>
        <taxon>Streptophyta</taxon>
        <taxon>Embryophyta</taxon>
        <taxon>Tracheophyta</taxon>
        <taxon>Spermatophyta</taxon>
        <taxon>Magnoliopsida</taxon>
        <taxon>eudicotyledons</taxon>
        <taxon>Gunneridae</taxon>
        <taxon>Pentapetalae</taxon>
        <taxon>asterids</taxon>
        <taxon>lamiids</taxon>
        <taxon>Lamiales</taxon>
        <taxon>Gesneriaceae</taxon>
        <taxon>Didymocarpoideae</taxon>
        <taxon>Trichosporeae</taxon>
        <taxon>Loxocarpinae</taxon>
        <taxon>Dorcoceras</taxon>
    </lineage>
</organism>
<feature type="compositionally biased region" description="Basic and acidic residues" evidence="1">
    <location>
        <begin position="8"/>
        <end position="25"/>
    </location>
</feature>